<sequence>MDYVAHRGYAEEFPENTLSAFRGAAASADWIEFDVRRCGSGELVVCHDGTLERLADDERTVGCTPWSELRTVEVLGSGETIPRLDDALDAIPPDVGVQIELKELDTAADVLAATADHDNPAILISFSPLALREAREADPDAPLGYVLHDGIYGDDPELGIDTAANLGCEAVHMYYATGSEPAVVEYAHDHGLAVQTAVPEAGPTEGVLETCRTAGVDRLSTDERPEH</sequence>
<dbReference type="Gene3D" id="3.20.20.190">
    <property type="entry name" value="Phosphatidylinositol (PI) phosphodiesterase"/>
    <property type="match status" value="1"/>
</dbReference>
<dbReference type="InterPro" id="IPR030395">
    <property type="entry name" value="GP_PDE_dom"/>
</dbReference>
<dbReference type="PANTHER" id="PTHR46211:SF14">
    <property type="entry name" value="GLYCEROPHOSPHODIESTER PHOSPHODIESTERASE"/>
    <property type="match status" value="1"/>
</dbReference>
<dbReference type="SUPFAM" id="SSF51695">
    <property type="entry name" value="PLC-like phosphodiesterases"/>
    <property type="match status" value="1"/>
</dbReference>
<feature type="domain" description="GP-PDE" evidence="1">
    <location>
        <begin position="1"/>
        <end position="227"/>
    </location>
</feature>
<dbReference type="InterPro" id="IPR017946">
    <property type="entry name" value="PLC-like_Pdiesterase_TIM-brl"/>
</dbReference>
<keyword evidence="3" id="KW-1185">Reference proteome</keyword>
<proteinExistence type="predicted"/>
<reference evidence="2 3" key="1">
    <citation type="submission" date="2020-08" db="EMBL/GenBank/DDBJ databases">
        <authorList>
            <person name="Seo M.-J."/>
        </authorList>
    </citation>
    <scope>NUCLEOTIDE SEQUENCE [LARGE SCALE GENOMIC DNA]</scope>
    <source>
        <strain evidence="2 3">MBLA0160</strain>
    </source>
</reference>
<dbReference type="PROSITE" id="PS51704">
    <property type="entry name" value="GP_PDE"/>
    <property type="match status" value="1"/>
</dbReference>
<dbReference type="CDD" id="cd08556">
    <property type="entry name" value="GDPD"/>
    <property type="match status" value="1"/>
</dbReference>
<dbReference type="RefSeq" id="WP_185191989.1">
    <property type="nucleotide sequence ID" value="NZ_JACKXD010000001.1"/>
</dbReference>
<dbReference type="PANTHER" id="PTHR46211">
    <property type="entry name" value="GLYCEROPHOSPHORYL DIESTER PHOSPHODIESTERASE"/>
    <property type="match status" value="1"/>
</dbReference>
<dbReference type="GO" id="GO:0008081">
    <property type="term" value="F:phosphoric diester hydrolase activity"/>
    <property type="evidence" value="ECO:0007669"/>
    <property type="project" value="InterPro"/>
</dbReference>
<organism evidence="2 3">
    <name type="scientific">Halobellus ruber</name>
    <dbReference type="NCBI Taxonomy" id="2761102"/>
    <lineage>
        <taxon>Archaea</taxon>
        <taxon>Methanobacteriati</taxon>
        <taxon>Methanobacteriota</taxon>
        <taxon>Stenosarchaea group</taxon>
        <taxon>Halobacteria</taxon>
        <taxon>Halobacteriales</taxon>
        <taxon>Haloferacaceae</taxon>
        <taxon>Halobellus</taxon>
    </lineage>
</organism>
<dbReference type="EMBL" id="JACKXD010000001">
    <property type="protein sequence ID" value="MBB6645651.1"/>
    <property type="molecule type" value="Genomic_DNA"/>
</dbReference>
<evidence type="ECO:0000259" key="1">
    <source>
        <dbReference type="PROSITE" id="PS51704"/>
    </source>
</evidence>
<evidence type="ECO:0000313" key="3">
    <source>
        <dbReference type="Proteomes" id="UP000546257"/>
    </source>
</evidence>
<evidence type="ECO:0000313" key="2">
    <source>
        <dbReference type="EMBL" id="MBB6645651.1"/>
    </source>
</evidence>
<gene>
    <name evidence="2" type="ORF">H5V44_04965</name>
</gene>
<accession>A0A7J9SKU4</accession>
<dbReference type="Pfam" id="PF03009">
    <property type="entry name" value="GDPD"/>
    <property type="match status" value="1"/>
</dbReference>
<dbReference type="GO" id="GO:0006629">
    <property type="term" value="P:lipid metabolic process"/>
    <property type="evidence" value="ECO:0007669"/>
    <property type="project" value="InterPro"/>
</dbReference>
<comment type="caution">
    <text evidence="2">The sequence shown here is derived from an EMBL/GenBank/DDBJ whole genome shotgun (WGS) entry which is preliminary data.</text>
</comment>
<dbReference type="Proteomes" id="UP000546257">
    <property type="component" value="Unassembled WGS sequence"/>
</dbReference>
<dbReference type="AlphaFoldDB" id="A0A7J9SKU4"/>
<protein>
    <submittedName>
        <fullName evidence="2">Glycerophosphodiester phosphodiesterase</fullName>
    </submittedName>
</protein>
<name>A0A7J9SKU4_9EURY</name>